<evidence type="ECO:0000259" key="4">
    <source>
        <dbReference type="Pfam" id="PF08545"/>
    </source>
</evidence>
<dbReference type="Pfam" id="PF08545">
    <property type="entry name" value="ACP_syn_III"/>
    <property type="match status" value="1"/>
</dbReference>
<dbReference type="Proteomes" id="UP000661435">
    <property type="component" value="Unassembled WGS sequence"/>
</dbReference>
<comment type="caution">
    <text evidence="5">The sequence shown here is derived from an EMBL/GenBank/DDBJ whole genome shotgun (WGS) entry which is preliminary data.</text>
</comment>
<dbReference type="PANTHER" id="PTHR34069">
    <property type="entry name" value="3-OXOACYL-[ACYL-CARRIER-PROTEIN] SYNTHASE 3"/>
    <property type="match status" value="1"/>
</dbReference>
<evidence type="ECO:0000313" key="5">
    <source>
        <dbReference type="EMBL" id="MBC5733101.1"/>
    </source>
</evidence>
<dbReference type="GO" id="GO:0006633">
    <property type="term" value="P:fatty acid biosynthetic process"/>
    <property type="evidence" value="ECO:0007669"/>
    <property type="project" value="InterPro"/>
</dbReference>
<dbReference type="SUPFAM" id="SSF53901">
    <property type="entry name" value="Thiolase-like"/>
    <property type="match status" value="1"/>
</dbReference>
<dbReference type="RefSeq" id="WP_186906991.1">
    <property type="nucleotide sequence ID" value="NZ_JACOPP010000004.1"/>
</dbReference>
<proteinExistence type="predicted"/>
<dbReference type="InterPro" id="IPR013751">
    <property type="entry name" value="ACP_syn_III_N"/>
</dbReference>
<reference evidence="5" key="1">
    <citation type="submission" date="2020-08" db="EMBL/GenBank/DDBJ databases">
        <title>Genome public.</title>
        <authorList>
            <person name="Liu C."/>
            <person name="Sun Q."/>
        </authorList>
    </citation>
    <scope>NUCLEOTIDE SEQUENCE</scope>
    <source>
        <strain evidence="5">NSJ-51</strain>
    </source>
</reference>
<accession>A0A8J6M841</accession>
<name>A0A8J6M841_9FIRM</name>
<dbReference type="EMBL" id="JACOPP010000004">
    <property type="protein sequence ID" value="MBC5733101.1"/>
    <property type="molecule type" value="Genomic_DNA"/>
</dbReference>
<dbReference type="AlphaFoldDB" id="A0A8J6M841"/>
<feature type="domain" description="Beta-ketoacyl-[acyl-carrier-protein] synthase III C-terminal" evidence="3">
    <location>
        <begin position="249"/>
        <end position="336"/>
    </location>
</feature>
<evidence type="ECO:0000256" key="1">
    <source>
        <dbReference type="ARBA" id="ARBA00022679"/>
    </source>
</evidence>
<dbReference type="Pfam" id="PF08541">
    <property type="entry name" value="ACP_syn_III_C"/>
    <property type="match status" value="1"/>
</dbReference>
<feature type="domain" description="Beta-ketoacyl-[acyl-carrier-protein] synthase III N-terminal" evidence="4">
    <location>
        <begin position="110"/>
        <end position="191"/>
    </location>
</feature>
<dbReference type="NCBIfam" id="NF005308">
    <property type="entry name" value="PRK06840.1"/>
    <property type="match status" value="1"/>
</dbReference>
<protein>
    <submittedName>
        <fullName evidence="5">3-oxoacyl-ACP synthase</fullName>
    </submittedName>
</protein>
<dbReference type="Gene3D" id="3.40.47.10">
    <property type="match status" value="1"/>
</dbReference>
<dbReference type="InterPro" id="IPR013747">
    <property type="entry name" value="ACP_syn_III_C"/>
</dbReference>
<dbReference type="PANTHER" id="PTHR34069:SF2">
    <property type="entry name" value="BETA-KETOACYL-[ACYL-CARRIER-PROTEIN] SYNTHASE III"/>
    <property type="match status" value="1"/>
</dbReference>
<evidence type="ECO:0000256" key="2">
    <source>
        <dbReference type="ARBA" id="ARBA00023315"/>
    </source>
</evidence>
<keyword evidence="1" id="KW-0808">Transferase</keyword>
<evidence type="ECO:0000259" key="3">
    <source>
        <dbReference type="Pfam" id="PF08541"/>
    </source>
</evidence>
<evidence type="ECO:0000313" key="6">
    <source>
        <dbReference type="Proteomes" id="UP000661435"/>
    </source>
</evidence>
<organism evidence="5 6">
    <name type="scientific">Lawsonibacter hominis</name>
    <dbReference type="NCBI Taxonomy" id="2763053"/>
    <lineage>
        <taxon>Bacteria</taxon>
        <taxon>Bacillati</taxon>
        <taxon>Bacillota</taxon>
        <taxon>Clostridia</taxon>
        <taxon>Eubacteriales</taxon>
        <taxon>Oscillospiraceae</taxon>
        <taxon>Lawsonibacter</taxon>
    </lineage>
</organism>
<gene>
    <name evidence="5" type="ORF">H8S57_05090</name>
</gene>
<dbReference type="InterPro" id="IPR016039">
    <property type="entry name" value="Thiolase-like"/>
</dbReference>
<sequence>MAEKQINVGIRSIGCYVPQGIRDSAWIGAASGIPEPVIREKFGIRQVHKAGPEETVSSMGAEAARRCLGDFDPRDLDLVVYCGSEYKDYYLFNCAARVQYEIGAVNAAVFEIHNLCSAGVWSLKVLKSMMLQDPELKHVLLVSSSKEGDLINYRDSDSRFMFNFGDGAAAALLERDLDENVILESAMIADGQFAADVSVPGIGCRNFEGFRNMPWEDHFLRVLDVANMKERLDPITLGNFVSVIAKAADRSGFGRAHIDYLAPIFMKKSILLHLLDQFGLAEENTFVLEEYGHCQSADCFISLLEGARCGKLKAGDRAVLVSAGTGYTWAATGVQWGPVK</sequence>
<dbReference type="GO" id="GO:0044550">
    <property type="term" value="P:secondary metabolite biosynthetic process"/>
    <property type="evidence" value="ECO:0007669"/>
    <property type="project" value="TreeGrafter"/>
</dbReference>
<keyword evidence="2" id="KW-0012">Acyltransferase</keyword>
<keyword evidence="6" id="KW-1185">Reference proteome</keyword>
<dbReference type="GO" id="GO:0004315">
    <property type="term" value="F:3-oxoacyl-[acyl-carrier-protein] synthase activity"/>
    <property type="evidence" value="ECO:0007669"/>
    <property type="project" value="InterPro"/>
</dbReference>